<sequence>MSIINSPPATDDPMSTGYEPCHKTDVQRFGAVLMTVVLPVVILFSLLGNVLVLLVLARYEHLRALTNAFMLNLAVSELLFTCGLPFWLSYHLIGWSFDERTCKAINFLFYAGYYSSGLFLIMMTLHRYLAVFHPLSHLVSGPSRSQGIWSLVLSLVVWTVSLLAATPAFIFANVISYTNNLIDPDNPDDGFMDSQYEQPDEQPDVQHCIVDDINWRTWGVYQQNLLFLLMLLVFCVCYSQILFRLRRPKAGVRFRVNRQNSGGDRRNQRTVRLILGLVVVFFVGWAPFNLVTFLRTREWDCNTSTVLDYSFYVTRLLAYSQCSLNPLLYVFIGMKFRNHLKRMSKGCCHGVSVVNNHNSNVLFRSSRLTSQSSGAEFSTTTSSP</sequence>
<protein>
    <submittedName>
        <fullName evidence="1">Uncharacterized protein</fullName>
    </submittedName>
</protein>
<evidence type="ECO:0000313" key="1">
    <source>
        <dbReference type="EMBL" id="KAJ8010992.1"/>
    </source>
</evidence>
<proteinExistence type="predicted"/>
<dbReference type="EMBL" id="CM055732">
    <property type="protein sequence ID" value="KAJ8010992.1"/>
    <property type="molecule type" value="Genomic_DNA"/>
</dbReference>
<organism evidence="1 2">
    <name type="scientific">Dallia pectoralis</name>
    <name type="common">Alaska blackfish</name>
    <dbReference type="NCBI Taxonomy" id="75939"/>
    <lineage>
        <taxon>Eukaryota</taxon>
        <taxon>Metazoa</taxon>
        <taxon>Chordata</taxon>
        <taxon>Craniata</taxon>
        <taxon>Vertebrata</taxon>
        <taxon>Euteleostomi</taxon>
        <taxon>Actinopterygii</taxon>
        <taxon>Neopterygii</taxon>
        <taxon>Teleostei</taxon>
        <taxon>Protacanthopterygii</taxon>
        <taxon>Esociformes</taxon>
        <taxon>Umbridae</taxon>
        <taxon>Dallia</taxon>
    </lineage>
</organism>
<comment type="caution">
    <text evidence="1">The sequence shown here is derived from an EMBL/GenBank/DDBJ whole genome shotgun (WGS) entry which is preliminary data.</text>
</comment>
<accession>A0ACC2H5I3</accession>
<gene>
    <name evidence="1" type="ORF">DPEC_G00053580</name>
</gene>
<reference evidence="1" key="1">
    <citation type="submission" date="2021-05" db="EMBL/GenBank/DDBJ databases">
        <authorList>
            <person name="Pan Q."/>
            <person name="Jouanno E."/>
            <person name="Zahm M."/>
            <person name="Klopp C."/>
            <person name="Cabau C."/>
            <person name="Louis A."/>
            <person name="Berthelot C."/>
            <person name="Parey E."/>
            <person name="Roest Crollius H."/>
            <person name="Montfort J."/>
            <person name="Robinson-Rechavi M."/>
            <person name="Bouchez O."/>
            <person name="Lampietro C."/>
            <person name="Lopez Roques C."/>
            <person name="Donnadieu C."/>
            <person name="Postlethwait J."/>
            <person name="Bobe J."/>
            <person name="Dillon D."/>
            <person name="Chandos A."/>
            <person name="von Hippel F."/>
            <person name="Guiguen Y."/>
        </authorList>
    </citation>
    <scope>NUCLEOTIDE SEQUENCE</scope>
    <source>
        <strain evidence="1">YG-Jan2019</strain>
    </source>
</reference>
<keyword evidence="2" id="KW-1185">Reference proteome</keyword>
<name>A0ACC2H5I3_DALPE</name>
<evidence type="ECO:0000313" key="2">
    <source>
        <dbReference type="Proteomes" id="UP001157502"/>
    </source>
</evidence>
<dbReference type="Proteomes" id="UP001157502">
    <property type="component" value="Chromosome 5"/>
</dbReference>